<dbReference type="SUPFAM" id="SSF51126">
    <property type="entry name" value="Pectin lyase-like"/>
    <property type="match status" value="1"/>
</dbReference>
<gene>
    <name evidence="2" type="ORF">DL346_09310</name>
</gene>
<dbReference type="RefSeq" id="WP_112881874.1">
    <property type="nucleotide sequence ID" value="NZ_QLUW01000002.1"/>
</dbReference>
<dbReference type="EMBL" id="QLUW01000002">
    <property type="protein sequence ID" value="RAP75648.1"/>
    <property type="molecule type" value="Genomic_DNA"/>
</dbReference>
<feature type="domain" description="Right handed beta helix" evidence="1">
    <location>
        <begin position="195"/>
        <end position="364"/>
    </location>
</feature>
<dbReference type="InterPro" id="IPR039448">
    <property type="entry name" value="Beta_helix"/>
</dbReference>
<dbReference type="Pfam" id="PF13229">
    <property type="entry name" value="Beta_helix"/>
    <property type="match status" value="1"/>
</dbReference>
<reference evidence="2 3" key="1">
    <citation type="submission" date="2018-06" db="EMBL/GenBank/DDBJ databases">
        <title>Paenibacillus montanisoli sp. nov., isolated from mountain area soil.</title>
        <authorList>
            <person name="Wu M."/>
        </authorList>
    </citation>
    <scope>NUCLEOTIDE SEQUENCE [LARGE SCALE GENOMIC DNA]</scope>
    <source>
        <strain evidence="2 3">RA17</strain>
    </source>
</reference>
<evidence type="ECO:0000259" key="1">
    <source>
        <dbReference type="Pfam" id="PF13229"/>
    </source>
</evidence>
<dbReference type="InterPro" id="IPR012334">
    <property type="entry name" value="Pectin_lyas_fold"/>
</dbReference>
<organism evidence="2 3">
    <name type="scientific">Paenibacillus montanisoli</name>
    <dbReference type="NCBI Taxonomy" id="2081970"/>
    <lineage>
        <taxon>Bacteria</taxon>
        <taxon>Bacillati</taxon>
        <taxon>Bacillota</taxon>
        <taxon>Bacilli</taxon>
        <taxon>Bacillales</taxon>
        <taxon>Paenibacillaceae</taxon>
        <taxon>Paenibacillus</taxon>
    </lineage>
</organism>
<dbReference type="SMART" id="SM00710">
    <property type="entry name" value="PbH1"/>
    <property type="match status" value="8"/>
</dbReference>
<dbReference type="InterPro" id="IPR006626">
    <property type="entry name" value="PbH1"/>
</dbReference>
<dbReference type="AlphaFoldDB" id="A0A328TYQ8"/>
<dbReference type="Proteomes" id="UP000249260">
    <property type="component" value="Unassembled WGS sequence"/>
</dbReference>
<dbReference type="OrthoDB" id="211073at2"/>
<evidence type="ECO:0000313" key="3">
    <source>
        <dbReference type="Proteomes" id="UP000249260"/>
    </source>
</evidence>
<protein>
    <recommendedName>
        <fullName evidence="1">Right handed beta helix domain-containing protein</fullName>
    </recommendedName>
</protein>
<name>A0A328TYQ8_9BACL</name>
<proteinExistence type="predicted"/>
<dbReference type="Gene3D" id="2.160.20.10">
    <property type="entry name" value="Single-stranded right-handed beta-helix, Pectin lyase-like"/>
    <property type="match status" value="1"/>
</dbReference>
<evidence type="ECO:0000313" key="2">
    <source>
        <dbReference type="EMBL" id="RAP75648.1"/>
    </source>
</evidence>
<keyword evidence="3" id="KW-1185">Reference proteome</keyword>
<comment type="caution">
    <text evidence="2">The sequence shown here is derived from an EMBL/GenBank/DDBJ whole genome shotgun (WGS) entry which is preliminary data.</text>
</comment>
<accession>A0A328TYQ8</accession>
<sequence>MRGASMLKETGRTITVGGAGCDIEGFTSAAIQQAVGELLRSGGSGTIQLDEGAYRVTGQVRLYDGMTLAGKGPKTILRKSDGIKTRFTRDADTGELQAEVEDPSGFEPGMGMQLYDEPQKWGFNESTATITRIAGNTLFFDRHLERDYISEDGGTVTNACSIIEVLEARNVRIMDLVVDGNGDRNYPIGGCRAGGIYLYKAGSCRIRDVEVRGFHGDGISWQITEDIEVRNCTVTGCTGSGLHPGAGSVRSVVADCTLERNGLAGLFICWRVRHGEFSRNRMCGNGSCGISIGHKDSYNLFTDNVISENGNSGIQFRGEKQGNSSNGNRWLRNVIEDNGSFEEGGFGIYAIGAAADNVFIGNRIEDTGTGRQKTAVWLGEAVSGFTFE</sequence>
<dbReference type="InterPro" id="IPR011050">
    <property type="entry name" value="Pectin_lyase_fold/virulence"/>
</dbReference>